<name>A0A922CH12_MANSE</name>
<keyword evidence="4" id="KW-0469">Meiosis</keyword>
<dbReference type="InterPro" id="IPR042123">
    <property type="entry name" value="Zip3/RNF212-like"/>
</dbReference>
<feature type="compositionally biased region" description="Polar residues" evidence="7">
    <location>
        <begin position="225"/>
        <end position="239"/>
    </location>
</feature>
<evidence type="ECO:0000256" key="4">
    <source>
        <dbReference type="ARBA" id="ARBA00023254"/>
    </source>
</evidence>
<dbReference type="GO" id="GO:0008270">
    <property type="term" value="F:zinc ion binding"/>
    <property type="evidence" value="ECO:0007669"/>
    <property type="project" value="UniProtKB-KW"/>
</dbReference>
<dbReference type="Pfam" id="PF14634">
    <property type="entry name" value="zf-RING_5"/>
    <property type="match status" value="1"/>
</dbReference>
<sequence>MDWIHCNKCFAQLEPGITLHLTSCGHMFCNNCLGNGLKESTCLVCRMPCSIMKLVPDMKQEIQDYFTDPEEIIKKTCEVLQFQRQHRRRLISYLLQSTKKFYTARNELKRMTDLCQQQHKQLKEYQKIIKNLEAQLANQSKHTSPFNIPISPGSNISPSFIQSSVASKRPAKSTPYTPYQSNLVTPTRLSKQRSANFSAHSQRSNTSNKISSTVFTPPTPESAGSRLSQRSNESGYLSNSPWVLSQNNWNFNHSKKQ</sequence>
<dbReference type="SUPFAM" id="SSF57850">
    <property type="entry name" value="RING/U-box"/>
    <property type="match status" value="1"/>
</dbReference>
<keyword evidence="1" id="KW-0479">Metal-binding</keyword>
<evidence type="ECO:0000256" key="1">
    <source>
        <dbReference type="ARBA" id="ARBA00022723"/>
    </source>
</evidence>
<dbReference type="EMBL" id="JH668318">
    <property type="protein sequence ID" value="KAG6445248.1"/>
    <property type="molecule type" value="Genomic_DNA"/>
</dbReference>
<evidence type="ECO:0000313" key="10">
    <source>
        <dbReference type="Proteomes" id="UP000791440"/>
    </source>
</evidence>
<accession>A0A922CH12</accession>
<evidence type="ECO:0000259" key="8">
    <source>
        <dbReference type="PROSITE" id="PS50089"/>
    </source>
</evidence>
<dbReference type="InterPro" id="IPR017907">
    <property type="entry name" value="Znf_RING_CS"/>
</dbReference>
<feature type="region of interest" description="Disordered" evidence="7">
    <location>
        <begin position="166"/>
        <end position="239"/>
    </location>
</feature>
<evidence type="ECO:0000256" key="2">
    <source>
        <dbReference type="ARBA" id="ARBA00022771"/>
    </source>
</evidence>
<dbReference type="GO" id="GO:0007131">
    <property type="term" value="P:reciprocal meiotic recombination"/>
    <property type="evidence" value="ECO:0007669"/>
    <property type="project" value="InterPro"/>
</dbReference>
<keyword evidence="3" id="KW-0862">Zinc</keyword>
<evidence type="ECO:0000256" key="5">
    <source>
        <dbReference type="PROSITE-ProRule" id="PRU00175"/>
    </source>
</evidence>
<organism evidence="9 10">
    <name type="scientific">Manduca sexta</name>
    <name type="common">Tobacco hawkmoth</name>
    <name type="synonym">Tobacco hornworm</name>
    <dbReference type="NCBI Taxonomy" id="7130"/>
    <lineage>
        <taxon>Eukaryota</taxon>
        <taxon>Metazoa</taxon>
        <taxon>Ecdysozoa</taxon>
        <taxon>Arthropoda</taxon>
        <taxon>Hexapoda</taxon>
        <taxon>Insecta</taxon>
        <taxon>Pterygota</taxon>
        <taxon>Neoptera</taxon>
        <taxon>Endopterygota</taxon>
        <taxon>Lepidoptera</taxon>
        <taxon>Glossata</taxon>
        <taxon>Ditrysia</taxon>
        <taxon>Bombycoidea</taxon>
        <taxon>Sphingidae</taxon>
        <taxon>Sphinginae</taxon>
        <taxon>Sphingini</taxon>
        <taxon>Manduca</taxon>
    </lineage>
</organism>
<dbReference type="GO" id="GO:0016925">
    <property type="term" value="P:protein sumoylation"/>
    <property type="evidence" value="ECO:0007669"/>
    <property type="project" value="TreeGrafter"/>
</dbReference>
<dbReference type="Gene3D" id="3.30.40.10">
    <property type="entry name" value="Zinc/RING finger domain, C3HC4 (zinc finger)"/>
    <property type="match status" value="1"/>
</dbReference>
<keyword evidence="10" id="KW-1185">Reference proteome</keyword>
<dbReference type="InterPro" id="IPR013083">
    <property type="entry name" value="Znf_RING/FYVE/PHD"/>
</dbReference>
<protein>
    <recommendedName>
        <fullName evidence="8">RING-type domain-containing protein</fullName>
    </recommendedName>
</protein>
<evidence type="ECO:0000313" key="9">
    <source>
        <dbReference type="EMBL" id="KAG6445248.1"/>
    </source>
</evidence>
<reference evidence="9" key="2">
    <citation type="submission" date="2020-12" db="EMBL/GenBank/DDBJ databases">
        <authorList>
            <person name="Kanost M."/>
        </authorList>
    </citation>
    <scope>NUCLEOTIDE SEQUENCE</scope>
</reference>
<dbReference type="AlphaFoldDB" id="A0A922CH12"/>
<reference evidence="9" key="1">
    <citation type="journal article" date="2016" name="Insect Biochem. Mol. Biol.">
        <title>Multifaceted biological insights from a draft genome sequence of the tobacco hornworm moth, Manduca sexta.</title>
        <authorList>
            <person name="Kanost M.R."/>
            <person name="Arrese E.L."/>
            <person name="Cao X."/>
            <person name="Chen Y.R."/>
            <person name="Chellapilla S."/>
            <person name="Goldsmith M.R."/>
            <person name="Grosse-Wilde E."/>
            <person name="Heckel D.G."/>
            <person name="Herndon N."/>
            <person name="Jiang H."/>
            <person name="Papanicolaou A."/>
            <person name="Qu J."/>
            <person name="Soulages J.L."/>
            <person name="Vogel H."/>
            <person name="Walters J."/>
            <person name="Waterhouse R.M."/>
            <person name="Ahn S.J."/>
            <person name="Almeida F.C."/>
            <person name="An C."/>
            <person name="Aqrawi P."/>
            <person name="Bretschneider A."/>
            <person name="Bryant W.B."/>
            <person name="Bucks S."/>
            <person name="Chao H."/>
            <person name="Chevignon G."/>
            <person name="Christen J.M."/>
            <person name="Clarke D.F."/>
            <person name="Dittmer N.T."/>
            <person name="Ferguson L.C.F."/>
            <person name="Garavelou S."/>
            <person name="Gordon K.H.J."/>
            <person name="Gunaratna R.T."/>
            <person name="Han Y."/>
            <person name="Hauser F."/>
            <person name="He Y."/>
            <person name="Heidel-Fischer H."/>
            <person name="Hirsh A."/>
            <person name="Hu Y."/>
            <person name="Jiang H."/>
            <person name="Kalra D."/>
            <person name="Klinner C."/>
            <person name="Konig C."/>
            <person name="Kovar C."/>
            <person name="Kroll A.R."/>
            <person name="Kuwar S.S."/>
            <person name="Lee S.L."/>
            <person name="Lehman R."/>
            <person name="Li K."/>
            <person name="Li Z."/>
            <person name="Liang H."/>
            <person name="Lovelace S."/>
            <person name="Lu Z."/>
            <person name="Mansfield J.H."/>
            <person name="McCulloch K.J."/>
            <person name="Mathew T."/>
            <person name="Morton B."/>
            <person name="Muzny D.M."/>
            <person name="Neunemann D."/>
            <person name="Ongeri F."/>
            <person name="Pauchet Y."/>
            <person name="Pu L.L."/>
            <person name="Pyrousis I."/>
            <person name="Rao X.J."/>
            <person name="Redding A."/>
            <person name="Roesel C."/>
            <person name="Sanchez-Gracia A."/>
            <person name="Schaack S."/>
            <person name="Shukla A."/>
            <person name="Tetreau G."/>
            <person name="Wang Y."/>
            <person name="Xiong G.H."/>
            <person name="Traut W."/>
            <person name="Walsh T.K."/>
            <person name="Worley K.C."/>
            <person name="Wu D."/>
            <person name="Wu W."/>
            <person name="Wu Y.Q."/>
            <person name="Zhang X."/>
            <person name="Zou Z."/>
            <person name="Zucker H."/>
            <person name="Briscoe A.D."/>
            <person name="Burmester T."/>
            <person name="Clem R.J."/>
            <person name="Feyereisen R."/>
            <person name="Grimmelikhuijzen C.J.P."/>
            <person name="Hamodrakas S.J."/>
            <person name="Hansson B.S."/>
            <person name="Huguet E."/>
            <person name="Jermiin L.S."/>
            <person name="Lan Q."/>
            <person name="Lehman H.K."/>
            <person name="Lorenzen M."/>
            <person name="Merzendorfer H."/>
            <person name="Michalopoulos I."/>
            <person name="Morton D.B."/>
            <person name="Muthukrishnan S."/>
            <person name="Oakeshott J.G."/>
            <person name="Palmer W."/>
            <person name="Park Y."/>
            <person name="Passarelli A.L."/>
            <person name="Rozas J."/>
            <person name="Schwartz L.M."/>
            <person name="Smith W."/>
            <person name="Southgate A."/>
            <person name="Vilcinskas A."/>
            <person name="Vogt R."/>
            <person name="Wang P."/>
            <person name="Werren J."/>
            <person name="Yu X.Q."/>
            <person name="Zhou J.J."/>
            <person name="Brown S.J."/>
            <person name="Scherer S.E."/>
            <person name="Richards S."/>
            <person name="Blissard G.W."/>
        </authorList>
    </citation>
    <scope>NUCLEOTIDE SEQUENCE</scope>
</reference>
<dbReference type="Proteomes" id="UP000791440">
    <property type="component" value="Unassembled WGS sequence"/>
</dbReference>
<gene>
    <name evidence="9" type="ORF">O3G_MSEX003823</name>
</gene>
<dbReference type="GO" id="GO:0000795">
    <property type="term" value="C:synaptonemal complex"/>
    <property type="evidence" value="ECO:0007669"/>
    <property type="project" value="InterPro"/>
</dbReference>
<evidence type="ECO:0000256" key="7">
    <source>
        <dbReference type="SAM" id="MobiDB-lite"/>
    </source>
</evidence>
<dbReference type="GO" id="GO:0007129">
    <property type="term" value="P:homologous chromosome pairing at meiosis"/>
    <property type="evidence" value="ECO:0007669"/>
    <property type="project" value="TreeGrafter"/>
</dbReference>
<dbReference type="PANTHER" id="PTHR22663:SF17">
    <property type="entry name" value="RING FINGER PROTEIN NARYA-RELATED"/>
    <property type="match status" value="1"/>
</dbReference>
<dbReference type="InterPro" id="IPR001841">
    <property type="entry name" value="Znf_RING"/>
</dbReference>
<dbReference type="PROSITE" id="PS50089">
    <property type="entry name" value="ZF_RING_2"/>
    <property type="match status" value="1"/>
</dbReference>
<evidence type="ECO:0000256" key="6">
    <source>
        <dbReference type="SAM" id="Coils"/>
    </source>
</evidence>
<keyword evidence="6" id="KW-0175">Coiled coil</keyword>
<dbReference type="PANTHER" id="PTHR22663">
    <property type="entry name" value="RING FINGER PROTEIN NARYA-RELATED"/>
    <property type="match status" value="1"/>
</dbReference>
<evidence type="ECO:0000256" key="3">
    <source>
        <dbReference type="ARBA" id="ARBA00022833"/>
    </source>
</evidence>
<dbReference type="PROSITE" id="PS00518">
    <property type="entry name" value="ZF_RING_1"/>
    <property type="match status" value="1"/>
</dbReference>
<comment type="caution">
    <text evidence="9">The sequence shown here is derived from an EMBL/GenBank/DDBJ whole genome shotgun (WGS) entry which is preliminary data.</text>
</comment>
<feature type="coiled-coil region" evidence="6">
    <location>
        <begin position="115"/>
        <end position="142"/>
    </location>
</feature>
<keyword evidence="2 5" id="KW-0863">Zinc-finger</keyword>
<feature type="domain" description="RING-type" evidence="8">
    <location>
        <begin position="6"/>
        <end position="46"/>
    </location>
</feature>
<dbReference type="GO" id="GO:0019789">
    <property type="term" value="F:SUMO transferase activity"/>
    <property type="evidence" value="ECO:0007669"/>
    <property type="project" value="InterPro"/>
</dbReference>
<proteinExistence type="predicted"/>
<feature type="compositionally biased region" description="Polar residues" evidence="7">
    <location>
        <begin position="174"/>
        <end position="216"/>
    </location>
</feature>